<gene>
    <name evidence="4" type="ORF">JZ786_03755</name>
</gene>
<dbReference type="PROSITE" id="PS51832">
    <property type="entry name" value="HD_GYP"/>
    <property type="match status" value="1"/>
</dbReference>
<dbReference type="InterPro" id="IPR043128">
    <property type="entry name" value="Rev_trsase/Diguanyl_cyclase"/>
</dbReference>
<feature type="transmembrane region" description="Helical" evidence="1">
    <location>
        <begin position="12"/>
        <end position="31"/>
    </location>
</feature>
<feature type="transmembrane region" description="Helical" evidence="1">
    <location>
        <begin position="206"/>
        <end position="223"/>
    </location>
</feature>
<keyword evidence="1" id="KW-1133">Transmembrane helix</keyword>
<feature type="transmembrane region" description="Helical" evidence="1">
    <location>
        <begin position="38"/>
        <end position="60"/>
    </location>
</feature>
<dbReference type="Pfam" id="PF13487">
    <property type="entry name" value="HD_5"/>
    <property type="match status" value="1"/>
</dbReference>
<dbReference type="Pfam" id="PF00990">
    <property type="entry name" value="GGDEF"/>
    <property type="match status" value="1"/>
</dbReference>
<dbReference type="EMBL" id="CP071182">
    <property type="protein sequence ID" value="QSO48134.1"/>
    <property type="molecule type" value="Genomic_DNA"/>
</dbReference>
<dbReference type="CDD" id="cd00077">
    <property type="entry name" value="HDc"/>
    <property type="match status" value="1"/>
</dbReference>
<dbReference type="PROSITE" id="PS50887">
    <property type="entry name" value="GGDEF"/>
    <property type="match status" value="1"/>
</dbReference>
<evidence type="ECO:0000256" key="1">
    <source>
        <dbReference type="SAM" id="Phobius"/>
    </source>
</evidence>
<dbReference type="NCBIfam" id="TIGR00254">
    <property type="entry name" value="GGDEF"/>
    <property type="match status" value="1"/>
</dbReference>
<dbReference type="Gene3D" id="1.10.3210.10">
    <property type="entry name" value="Hypothetical protein af1432"/>
    <property type="match status" value="1"/>
</dbReference>
<organism evidence="4 5">
    <name type="scientific">Alicyclobacillus mengziensis</name>
    <dbReference type="NCBI Taxonomy" id="2931921"/>
    <lineage>
        <taxon>Bacteria</taxon>
        <taxon>Bacillati</taxon>
        <taxon>Bacillota</taxon>
        <taxon>Bacilli</taxon>
        <taxon>Bacillales</taxon>
        <taxon>Alicyclobacillaceae</taxon>
        <taxon>Alicyclobacillus</taxon>
    </lineage>
</organism>
<evidence type="ECO:0000259" key="2">
    <source>
        <dbReference type="PROSITE" id="PS50887"/>
    </source>
</evidence>
<dbReference type="CDD" id="cd01949">
    <property type="entry name" value="GGDEF"/>
    <property type="match status" value="1"/>
</dbReference>
<feature type="transmembrane region" description="Helical" evidence="1">
    <location>
        <begin position="105"/>
        <end position="126"/>
    </location>
</feature>
<evidence type="ECO:0000313" key="4">
    <source>
        <dbReference type="EMBL" id="QSO48134.1"/>
    </source>
</evidence>
<feature type="transmembrane region" description="Helical" evidence="1">
    <location>
        <begin position="138"/>
        <end position="166"/>
    </location>
</feature>
<accession>A0A9X7W0L3</accession>
<feature type="domain" description="HD-GYP" evidence="3">
    <location>
        <begin position="412"/>
        <end position="607"/>
    </location>
</feature>
<reference evidence="4 5" key="1">
    <citation type="submission" date="2021-02" db="EMBL/GenBank/DDBJ databases">
        <title>Alicyclobacillus curvatus sp. nov. and Alicyclobacillus mengziensis sp. nov., two acidophilic bacteria isolated from acid mine drainage.</title>
        <authorList>
            <person name="Huang Y."/>
        </authorList>
    </citation>
    <scope>NUCLEOTIDE SEQUENCE [LARGE SCALE GENOMIC DNA]</scope>
    <source>
        <strain evidence="4 5">S30H14</strain>
    </source>
</reference>
<evidence type="ECO:0000313" key="5">
    <source>
        <dbReference type="Proteomes" id="UP000663505"/>
    </source>
</evidence>
<dbReference type="SUPFAM" id="SSF55073">
    <property type="entry name" value="Nucleotide cyclase"/>
    <property type="match status" value="1"/>
</dbReference>
<feature type="transmembrane region" description="Helical" evidence="1">
    <location>
        <begin position="178"/>
        <end position="200"/>
    </location>
</feature>
<sequence>MTDANKVETRRIVAATLSILIWLAIAGWNVLTQHAFSIPGWVVFYTLAGLLILVERFRIYVASSVSMSLEDIYLIGFAMVYPIGIVVWAGLLLAVISAVRFRRGWFIQIMNALGLIMAVVCAKQLYELLVPVPEHWNVSLIGPFAVFGITFVLVTLAAFAVILVLIDGKDAIAHFKESMSLQVLAVYGIEVLIGLVLAIVLQDAGLSGALLFTALVLLVAWSYRDYFKMAKHFRELAIKDELTGLHNHRYIHSKMDEFIEQKTPFAVLMMDIDHFRHYNEVWGHVRGDDALRTVADLMRQNRLQEERQARFSGEEFMILLPDIDLPQAQLRAEMLRKAIEDTTFPGAERLPGKKMTVSIGVARYPDMADNKQALLTMVDDALYKGKLTGRNKVSLYTSVLDEMKHGLPLGDEGQELIKTIKVFLAILNSKDRYTYAHTERDVVYATGLAERIGLSEERMQFLRFGAFLHDIGKVEVPIEVLTKRGPLTRDEWQVMKSHVEIGENIAKPIPGLGPCLPVIRHHHERFDGTGYPDGLKGEDIPLEARILTVADSFDAMTTSRPYQRKRSLHEAIAELRRCAGTQFDPNLVEPFIEVIEEIGLLTEESAEDLA</sequence>
<dbReference type="PANTHER" id="PTHR43155">
    <property type="entry name" value="CYCLIC DI-GMP PHOSPHODIESTERASE PA4108-RELATED"/>
    <property type="match status" value="1"/>
</dbReference>
<dbReference type="InterPro" id="IPR037522">
    <property type="entry name" value="HD_GYP_dom"/>
</dbReference>
<dbReference type="InterPro" id="IPR003607">
    <property type="entry name" value="HD/PDEase_dom"/>
</dbReference>
<dbReference type="KEGG" id="afx:JZ786_03755"/>
<dbReference type="SMART" id="SM00471">
    <property type="entry name" value="HDc"/>
    <property type="match status" value="1"/>
</dbReference>
<protein>
    <submittedName>
        <fullName evidence="4">Diguanylate cyclase</fullName>
    </submittedName>
</protein>
<dbReference type="Gene3D" id="3.30.70.270">
    <property type="match status" value="1"/>
</dbReference>
<dbReference type="SUPFAM" id="SSF109604">
    <property type="entry name" value="HD-domain/PDEase-like"/>
    <property type="match status" value="1"/>
</dbReference>
<dbReference type="InterPro" id="IPR000160">
    <property type="entry name" value="GGDEF_dom"/>
</dbReference>
<proteinExistence type="predicted"/>
<dbReference type="RefSeq" id="WP_206657471.1">
    <property type="nucleotide sequence ID" value="NZ_CP071182.1"/>
</dbReference>
<evidence type="ECO:0000259" key="3">
    <source>
        <dbReference type="PROSITE" id="PS51832"/>
    </source>
</evidence>
<keyword evidence="1" id="KW-0812">Transmembrane</keyword>
<name>A0A9X7W0L3_9BACL</name>
<keyword evidence="5" id="KW-1185">Reference proteome</keyword>
<dbReference type="InterPro" id="IPR029787">
    <property type="entry name" value="Nucleotide_cyclase"/>
</dbReference>
<keyword evidence="1" id="KW-0472">Membrane</keyword>
<feature type="domain" description="GGDEF" evidence="2">
    <location>
        <begin position="263"/>
        <end position="398"/>
    </location>
</feature>
<dbReference type="SMART" id="SM00267">
    <property type="entry name" value="GGDEF"/>
    <property type="match status" value="1"/>
</dbReference>
<dbReference type="Proteomes" id="UP000663505">
    <property type="component" value="Chromosome"/>
</dbReference>
<dbReference type="FunFam" id="3.30.70.270:FF:000001">
    <property type="entry name" value="Diguanylate cyclase domain protein"/>
    <property type="match status" value="1"/>
</dbReference>
<dbReference type="AlphaFoldDB" id="A0A9X7W0L3"/>
<feature type="transmembrane region" description="Helical" evidence="1">
    <location>
        <begin position="72"/>
        <end position="93"/>
    </location>
</feature>